<keyword evidence="1" id="KW-0812">Transmembrane</keyword>
<dbReference type="HOGENOM" id="CLU_1327777_0_0_1"/>
<dbReference type="InterPro" id="IPR032072">
    <property type="entry name" value="DUF4807"/>
</dbReference>
<organism evidence="2 3">
    <name type="scientific">Nematostella vectensis</name>
    <name type="common">Starlet sea anemone</name>
    <dbReference type="NCBI Taxonomy" id="45351"/>
    <lineage>
        <taxon>Eukaryota</taxon>
        <taxon>Metazoa</taxon>
        <taxon>Cnidaria</taxon>
        <taxon>Anthozoa</taxon>
        <taxon>Hexacorallia</taxon>
        <taxon>Actiniaria</taxon>
        <taxon>Edwardsiidae</taxon>
        <taxon>Nematostella</taxon>
    </lineage>
</organism>
<protein>
    <submittedName>
        <fullName evidence="2">Uncharacterized protein</fullName>
    </submittedName>
</protein>
<evidence type="ECO:0000313" key="3">
    <source>
        <dbReference type="Proteomes" id="UP000001593"/>
    </source>
</evidence>
<feature type="transmembrane region" description="Helical" evidence="1">
    <location>
        <begin position="161"/>
        <end position="178"/>
    </location>
</feature>
<keyword evidence="1" id="KW-0472">Membrane</keyword>
<dbReference type="Proteomes" id="UP000001593">
    <property type="component" value="Unassembled WGS sequence"/>
</dbReference>
<dbReference type="InParanoid" id="A7SCI0"/>
<dbReference type="PANTHER" id="PTHR36693">
    <property type="entry name" value="GH02722P"/>
    <property type="match status" value="1"/>
</dbReference>
<dbReference type="AlphaFoldDB" id="A7SCI0"/>
<proteinExistence type="predicted"/>
<evidence type="ECO:0000256" key="1">
    <source>
        <dbReference type="SAM" id="Phobius"/>
    </source>
</evidence>
<dbReference type="Pfam" id="PF16065">
    <property type="entry name" value="DUF4807"/>
    <property type="match status" value="1"/>
</dbReference>
<keyword evidence="1" id="KW-1133">Transmembrane helix</keyword>
<evidence type="ECO:0000313" key="2">
    <source>
        <dbReference type="EMBL" id="EDO38579.1"/>
    </source>
</evidence>
<name>A7SCI0_NEMVE</name>
<accession>A7SCI0</accession>
<gene>
    <name evidence="2" type="ORF">NEMVEDRAFT_v1g210143</name>
</gene>
<sequence>MEDNKKIINRYQPKSRCITLCSSIREPEKGRNIPRSTYRCGVWTDVSAKRSRYCKHSSKVIAQVDTIFMADPLFAGVLMRCLYQSQLFGPGLTAWMFDKWRKRRRSTGCFQVVDRYYSISFKGSQEQHKLPTYIKFNIRIILTPSIMPISIHPDLKWSKRLLSLVLVYMQLFDVMAWLSTLGGAYSSLGDHCTSFAPISFLDLLHQK</sequence>
<dbReference type="OMA" id="CSSIREP"/>
<dbReference type="PANTHER" id="PTHR36693:SF1">
    <property type="entry name" value="GH02722P"/>
    <property type="match status" value="1"/>
</dbReference>
<reference evidence="2 3" key="1">
    <citation type="journal article" date="2007" name="Science">
        <title>Sea anemone genome reveals ancestral eumetazoan gene repertoire and genomic organization.</title>
        <authorList>
            <person name="Putnam N.H."/>
            <person name="Srivastava M."/>
            <person name="Hellsten U."/>
            <person name="Dirks B."/>
            <person name="Chapman J."/>
            <person name="Salamov A."/>
            <person name="Terry A."/>
            <person name="Shapiro H."/>
            <person name="Lindquist E."/>
            <person name="Kapitonov V.V."/>
            <person name="Jurka J."/>
            <person name="Genikhovich G."/>
            <person name="Grigoriev I.V."/>
            <person name="Lucas S.M."/>
            <person name="Steele R.E."/>
            <person name="Finnerty J.R."/>
            <person name="Technau U."/>
            <person name="Martindale M.Q."/>
            <person name="Rokhsar D.S."/>
        </authorList>
    </citation>
    <scope>NUCLEOTIDE SEQUENCE [LARGE SCALE GENOMIC DNA]</scope>
    <source>
        <strain evidence="3">CH2 X CH6</strain>
    </source>
</reference>
<dbReference type="eggNOG" id="ENOG502QQC3">
    <property type="taxonomic scope" value="Eukaryota"/>
</dbReference>
<keyword evidence="3" id="KW-1185">Reference proteome</keyword>
<dbReference type="EMBL" id="DS469623">
    <property type="protein sequence ID" value="EDO38579.1"/>
    <property type="molecule type" value="Genomic_DNA"/>
</dbReference>